<dbReference type="Proteomes" id="UP001257914">
    <property type="component" value="Unassembled WGS sequence"/>
</dbReference>
<evidence type="ECO:0000313" key="2">
    <source>
        <dbReference type="Proteomes" id="UP001257914"/>
    </source>
</evidence>
<protein>
    <submittedName>
        <fullName evidence="1">Uncharacterized protein</fullName>
    </submittedName>
</protein>
<comment type="caution">
    <text evidence="1">The sequence shown here is derived from an EMBL/GenBank/DDBJ whole genome shotgun (WGS) entry which is preliminary data.</text>
</comment>
<proteinExistence type="predicted"/>
<dbReference type="EMBL" id="JAWCUA010000001">
    <property type="protein sequence ID" value="MDU0111767.1"/>
    <property type="molecule type" value="Genomic_DNA"/>
</dbReference>
<dbReference type="RefSeq" id="WP_315945659.1">
    <property type="nucleotide sequence ID" value="NZ_JAWCUA010000001.1"/>
</dbReference>
<evidence type="ECO:0000313" key="1">
    <source>
        <dbReference type="EMBL" id="MDU0111767.1"/>
    </source>
</evidence>
<reference evidence="1 2" key="1">
    <citation type="submission" date="2023-10" db="EMBL/GenBank/DDBJ databases">
        <title>Psychrosphaera aquimaarina strain SW33 isolated from seawater.</title>
        <authorList>
            <person name="Bayburt H."/>
            <person name="Kim J.M."/>
            <person name="Choi B.J."/>
            <person name="Jeon C.O."/>
        </authorList>
    </citation>
    <scope>NUCLEOTIDE SEQUENCE [LARGE SCALE GENOMIC DNA]</scope>
    <source>
        <strain evidence="1 2">KCTC 52743</strain>
    </source>
</reference>
<gene>
    <name evidence="1" type="ORF">RT723_01835</name>
</gene>
<organism evidence="1 2">
    <name type="scientific">Psychrosphaera aquimarina</name>
    <dbReference type="NCBI Taxonomy" id="2044854"/>
    <lineage>
        <taxon>Bacteria</taxon>
        <taxon>Pseudomonadati</taxon>
        <taxon>Pseudomonadota</taxon>
        <taxon>Gammaproteobacteria</taxon>
        <taxon>Alteromonadales</taxon>
        <taxon>Pseudoalteromonadaceae</taxon>
        <taxon>Psychrosphaera</taxon>
    </lineage>
</organism>
<keyword evidence="2" id="KW-1185">Reference proteome</keyword>
<sequence>MKHSKVGIFWFYNNEIIAKSEPVKNVKADSIGLIDSSFLHVEEWENNQTYLPKFPELINTEYQEFPRGRVLYDSGRGVFKIILDKSLFRKKILLKLKIVLKLMIVKLSISQTRIIKHFMVLKAIETKALEIHYISRKYSHWTSQTVQDFYNKSELGSRIVDKENNECIAPN</sequence>
<name>A0ABU3QWG6_9GAMM</name>
<accession>A0ABU3QWG6</accession>